<dbReference type="Gene3D" id="3.80.10.10">
    <property type="entry name" value="Ribonuclease Inhibitor"/>
    <property type="match status" value="1"/>
</dbReference>
<name>A0A6I8N1D1_ORNAN</name>
<dbReference type="Ensembl" id="ENSOANT00000071444.1">
    <property type="protein sequence ID" value="ENSOANP00000034757.1"/>
    <property type="gene ID" value="ENSOANG00000042881.1"/>
</dbReference>
<reference evidence="4" key="2">
    <citation type="submission" date="2025-08" db="UniProtKB">
        <authorList>
            <consortium name="Ensembl"/>
        </authorList>
    </citation>
    <scope>IDENTIFICATION</scope>
    <source>
        <strain evidence="4">Glennie</strain>
    </source>
</reference>
<evidence type="ECO:0000313" key="5">
    <source>
        <dbReference type="Proteomes" id="UP000002279"/>
    </source>
</evidence>
<keyword evidence="1" id="KW-0433">Leucine-rich repeat</keyword>
<dbReference type="SMART" id="SM00369">
    <property type="entry name" value="LRR_TYP"/>
    <property type="match status" value="3"/>
</dbReference>
<dbReference type="Pfam" id="PF13855">
    <property type="entry name" value="LRR_8"/>
    <property type="match status" value="1"/>
</dbReference>
<gene>
    <name evidence="4" type="primary">LRRC3C</name>
</gene>
<evidence type="ECO:0000256" key="2">
    <source>
        <dbReference type="ARBA" id="ARBA00022737"/>
    </source>
</evidence>
<dbReference type="OMA" id="AFMGLQI"/>
<dbReference type="InterPro" id="IPR003591">
    <property type="entry name" value="Leu-rich_rpt_typical-subtyp"/>
</dbReference>
<feature type="region of interest" description="Disordered" evidence="3">
    <location>
        <begin position="229"/>
        <end position="251"/>
    </location>
</feature>
<sequence>PPPPPPTHPSRHTLCCPGSCFLVFSATCCYRAEEDGEPTFRCSYAGLGAIPEGIPNDTRKLFLDANQLGEVPAGAFEHLPVLSELDLSHNAIARLSGAAFRGLEGSLRLLDLSANLLAAVPAEAFSGLRAATNLSANPWRCDCALQRLLRGMKLAEGTGAGIVCATADRPELVGRQVLGLEGEAGPCGARQGRRGTDAALLVTVGGWLALVGVSLARYVRRNHEEVRWPRCPPPQAGSEESSTLSTALTAL</sequence>
<evidence type="ECO:0000313" key="4">
    <source>
        <dbReference type="Ensembl" id="ENSOANP00000034757.1"/>
    </source>
</evidence>
<organism evidence="4 5">
    <name type="scientific">Ornithorhynchus anatinus</name>
    <name type="common">Duckbill platypus</name>
    <dbReference type="NCBI Taxonomy" id="9258"/>
    <lineage>
        <taxon>Eukaryota</taxon>
        <taxon>Metazoa</taxon>
        <taxon>Chordata</taxon>
        <taxon>Craniata</taxon>
        <taxon>Vertebrata</taxon>
        <taxon>Euteleostomi</taxon>
        <taxon>Mammalia</taxon>
        <taxon>Monotremata</taxon>
        <taxon>Ornithorhynchidae</taxon>
        <taxon>Ornithorhynchus</taxon>
    </lineage>
</organism>
<protein>
    <submittedName>
        <fullName evidence="4">Leucine rich repeat containing 3C</fullName>
    </submittedName>
</protein>
<keyword evidence="5" id="KW-1185">Reference proteome</keyword>
<dbReference type="Proteomes" id="UP000002279">
    <property type="component" value="Chromosome 11"/>
</dbReference>
<accession>A0A6I8N1D1</accession>
<dbReference type="SUPFAM" id="SSF52058">
    <property type="entry name" value="L domain-like"/>
    <property type="match status" value="1"/>
</dbReference>
<feature type="compositionally biased region" description="Low complexity" evidence="3">
    <location>
        <begin position="238"/>
        <end position="251"/>
    </location>
</feature>
<dbReference type="AlphaFoldDB" id="A0A6I8N1D1"/>
<dbReference type="InterPro" id="IPR001611">
    <property type="entry name" value="Leu-rich_rpt"/>
</dbReference>
<dbReference type="GeneTree" id="ENSGT00940000154360"/>
<evidence type="ECO:0000256" key="1">
    <source>
        <dbReference type="ARBA" id="ARBA00022614"/>
    </source>
</evidence>
<reference evidence="4 5" key="1">
    <citation type="journal article" date="2008" name="Nature">
        <title>Genome analysis of the platypus reveals unique signatures of evolution.</title>
        <authorList>
            <person name="Warren W.C."/>
            <person name="Hillier L.W."/>
            <person name="Marshall Graves J.A."/>
            <person name="Birney E."/>
            <person name="Ponting C.P."/>
            <person name="Grutzner F."/>
            <person name="Belov K."/>
            <person name="Miller W."/>
            <person name="Clarke L."/>
            <person name="Chinwalla A.T."/>
            <person name="Yang S.P."/>
            <person name="Heger A."/>
            <person name="Locke D.P."/>
            <person name="Miethke P."/>
            <person name="Waters P.D."/>
            <person name="Veyrunes F."/>
            <person name="Fulton L."/>
            <person name="Fulton B."/>
            <person name="Graves T."/>
            <person name="Wallis J."/>
            <person name="Puente X.S."/>
            <person name="Lopez-Otin C."/>
            <person name="Ordonez G.R."/>
            <person name="Eichler E.E."/>
            <person name="Chen L."/>
            <person name="Cheng Z."/>
            <person name="Deakin J.E."/>
            <person name="Alsop A."/>
            <person name="Thompson K."/>
            <person name="Kirby P."/>
            <person name="Papenfuss A.T."/>
            <person name="Wakefield M.J."/>
            <person name="Olender T."/>
            <person name="Lancet D."/>
            <person name="Huttley G.A."/>
            <person name="Smit A.F."/>
            <person name="Pask A."/>
            <person name="Temple-Smith P."/>
            <person name="Batzer M.A."/>
            <person name="Walker J.A."/>
            <person name="Konkel M.K."/>
            <person name="Harris R.S."/>
            <person name="Whittington C.M."/>
            <person name="Wong E.S."/>
            <person name="Gemmell N.J."/>
            <person name="Buschiazzo E."/>
            <person name="Vargas Jentzsch I.M."/>
            <person name="Merkel A."/>
            <person name="Schmitz J."/>
            <person name="Zemann A."/>
            <person name="Churakov G."/>
            <person name="Kriegs J.O."/>
            <person name="Brosius J."/>
            <person name="Murchison E.P."/>
            <person name="Sachidanandam R."/>
            <person name="Smith C."/>
            <person name="Hannon G.J."/>
            <person name="Tsend-Ayush E."/>
            <person name="McMillan D."/>
            <person name="Attenborough R."/>
            <person name="Rens W."/>
            <person name="Ferguson-Smith M."/>
            <person name="Lefevre C.M."/>
            <person name="Sharp J.A."/>
            <person name="Nicholas K.R."/>
            <person name="Ray D.A."/>
            <person name="Kube M."/>
            <person name="Reinhardt R."/>
            <person name="Pringle T.H."/>
            <person name="Taylor J."/>
            <person name="Jones R.C."/>
            <person name="Nixon B."/>
            <person name="Dacheux J.L."/>
            <person name="Niwa H."/>
            <person name="Sekita Y."/>
            <person name="Huang X."/>
            <person name="Stark A."/>
            <person name="Kheradpour P."/>
            <person name="Kellis M."/>
            <person name="Flicek P."/>
            <person name="Chen Y."/>
            <person name="Webber C."/>
            <person name="Hardison R."/>
            <person name="Nelson J."/>
            <person name="Hallsworth-Pepin K."/>
            <person name="Delehaunty K."/>
            <person name="Markovic C."/>
            <person name="Minx P."/>
            <person name="Feng Y."/>
            <person name="Kremitzki C."/>
            <person name="Mitreva M."/>
            <person name="Glasscock J."/>
            <person name="Wylie T."/>
            <person name="Wohldmann P."/>
            <person name="Thiru P."/>
            <person name="Nhan M.N."/>
            <person name="Pohl C.S."/>
            <person name="Smith S.M."/>
            <person name="Hou S."/>
            <person name="Nefedov M."/>
            <person name="de Jong P.J."/>
            <person name="Renfree M.B."/>
            <person name="Mardis E.R."/>
            <person name="Wilson R.K."/>
        </authorList>
    </citation>
    <scope>NUCLEOTIDE SEQUENCE [LARGE SCALE GENOMIC DNA]</scope>
    <source>
        <strain evidence="4 5">Glennie</strain>
    </source>
</reference>
<dbReference type="InterPro" id="IPR050541">
    <property type="entry name" value="LRR_TM_domain-containing"/>
</dbReference>
<dbReference type="InterPro" id="IPR032675">
    <property type="entry name" value="LRR_dom_sf"/>
</dbReference>
<dbReference type="InParanoid" id="A0A6I8N1D1"/>
<evidence type="ECO:0000256" key="3">
    <source>
        <dbReference type="SAM" id="MobiDB-lite"/>
    </source>
</evidence>
<keyword evidence="2" id="KW-0677">Repeat</keyword>
<dbReference type="FunCoup" id="A0A6I8N1D1">
    <property type="interactions" value="38"/>
</dbReference>
<reference evidence="4" key="3">
    <citation type="submission" date="2025-09" db="UniProtKB">
        <authorList>
            <consortium name="Ensembl"/>
        </authorList>
    </citation>
    <scope>IDENTIFICATION</scope>
    <source>
        <strain evidence="4">Glennie</strain>
    </source>
</reference>
<proteinExistence type="predicted"/>
<dbReference type="PANTHER" id="PTHR24369">
    <property type="entry name" value="ANTIGEN BSP, PUTATIVE-RELATED"/>
    <property type="match status" value="1"/>
</dbReference>
<dbReference type="PANTHER" id="PTHR24369:SF217">
    <property type="entry name" value="LEUCINE-RICH REPEAT-CONTAINING PROTEIN 3B-LIKE"/>
    <property type="match status" value="1"/>
</dbReference>